<dbReference type="InterPro" id="IPR036396">
    <property type="entry name" value="Cyt_P450_sf"/>
</dbReference>
<evidence type="ECO:0000256" key="4">
    <source>
        <dbReference type="ARBA" id="ARBA00023002"/>
    </source>
</evidence>
<keyword evidence="4 7" id="KW-0560">Oxidoreductase</keyword>
<dbReference type="SUPFAM" id="SSF48264">
    <property type="entry name" value="Cytochrome P450"/>
    <property type="match status" value="1"/>
</dbReference>
<keyword evidence="3 7" id="KW-0479">Metal-binding</keyword>
<name>A0A0W7X777_9ACTN</name>
<gene>
    <name evidence="9" type="ORF">AT728_18715</name>
</gene>
<keyword evidence="10" id="KW-1185">Reference proteome</keyword>
<evidence type="ECO:0000256" key="3">
    <source>
        <dbReference type="ARBA" id="ARBA00022723"/>
    </source>
</evidence>
<evidence type="ECO:0000256" key="6">
    <source>
        <dbReference type="ARBA" id="ARBA00023033"/>
    </source>
</evidence>
<dbReference type="PANTHER" id="PTHR46696">
    <property type="entry name" value="P450, PUTATIVE (EUROFUNG)-RELATED"/>
    <property type="match status" value="1"/>
</dbReference>
<dbReference type="GO" id="GO:0005506">
    <property type="term" value="F:iron ion binding"/>
    <property type="evidence" value="ECO:0007669"/>
    <property type="project" value="InterPro"/>
</dbReference>
<evidence type="ECO:0000256" key="2">
    <source>
        <dbReference type="ARBA" id="ARBA00022617"/>
    </source>
</evidence>
<dbReference type="InterPro" id="IPR001128">
    <property type="entry name" value="Cyt_P450"/>
</dbReference>
<evidence type="ECO:0000256" key="5">
    <source>
        <dbReference type="ARBA" id="ARBA00023004"/>
    </source>
</evidence>
<organism evidence="9 10">
    <name type="scientific">Streptomyces silvensis</name>
    <dbReference type="NCBI Taxonomy" id="1765722"/>
    <lineage>
        <taxon>Bacteria</taxon>
        <taxon>Bacillati</taxon>
        <taxon>Actinomycetota</taxon>
        <taxon>Actinomycetes</taxon>
        <taxon>Kitasatosporales</taxon>
        <taxon>Streptomycetaceae</taxon>
        <taxon>Streptomyces</taxon>
    </lineage>
</organism>
<keyword evidence="2 7" id="KW-0349">Heme</keyword>
<evidence type="ECO:0000256" key="7">
    <source>
        <dbReference type="RuleBase" id="RU000461"/>
    </source>
</evidence>
<reference evidence="9 10" key="1">
    <citation type="submission" date="2015-12" db="EMBL/GenBank/DDBJ databases">
        <title>Draft genome sequence of Streptomyces silvensis ATCC 53525, a producer of novel hormone antagonists.</title>
        <authorList>
            <person name="Johnston C.W."/>
            <person name="Li Y."/>
            <person name="Magarvey N.A."/>
        </authorList>
    </citation>
    <scope>NUCLEOTIDE SEQUENCE [LARGE SCALE GENOMIC DNA]</scope>
    <source>
        <strain evidence="9 10">ATCC 53525</strain>
    </source>
</reference>
<protein>
    <submittedName>
        <fullName evidence="9">Cytochrome P450</fullName>
    </submittedName>
</protein>
<dbReference type="Proteomes" id="UP000054804">
    <property type="component" value="Unassembled WGS sequence"/>
</dbReference>
<dbReference type="PROSITE" id="PS00086">
    <property type="entry name" value="CYTOCHROME_P450"/>
    <property type="match status" value="1"/>
</dbReference>
<dbReference type="InterPro" id="IPR002397">
    <property type="entry name" value="Cyt_P450_B"/>
</dbReference>
<evidence type="ECO:0000313" key="9">
    <source>
        <dbReference type="EMBL" id="KUF18609.1"/>
    </source>
</evidence>
<keyword evidence="5 7" id="KW-0408">Iron</keyword>
<sequence length="402" mass="44400">MPPSPLATLVDAWQAPKEHFWLRGTRAERPVEFDDDTGVWNVHGHPESVEVLSNPGSYSSDTVPVLVPDTPEYEKRGLLTQMDPPDHRKLRRLISRAFTPRLVAGLAPRIAALTRDLLDRADARGTGTLELVDDLAHPLPVTVIADMLGVPSGDRALFREWSDAMIPRDHASVGESLTTESAAAVFALSRRMSEYFAGYAEERRSDPRQDLLTQLVRAEVDGERLTGAEIGNLAQLLLVGGHVTTTMTLGNAILCLEAHPHERDRLRRDPARMPGVVEETLRMLTPFQVFHRVTTKDVRLGGRTLGAGQLVAVWAGAANRDERVFTDPQEFRPERDPNPHLAFGRGIHFCLGAPLARLEGRVALGILLERYPELSADPDSPPVLMRSPELTGPRSLPLRTGR</sequence>
<dbReference type="PRINTS" id="PR00359">
    <property type="entry name" value="BP450"/>
</dbReference>
<evidence type="ECO:0000256" key="8">
    <source>
        <dbReference type="SAM" id="MobiDB-lite"/>
    </source>
</evidence>
<evidence type="ECO:0000256" key="1">
    <source>
        <dbReference type="ARBA" id="ARBA00010617"/>
    </source>
</evidence>
<dbReference type="Pfam" id="PF00067">
    <property type="entry name" value="p450"/>
    <property type="match status" value="1"/>
</dbReference>
<dbReference type="FunFam" id="1.10.630.10:FF:000018">
    <property type="entry name" value="Cytochrome P450 monooxygenase"/>
    <property type="match status" value="1"/>
</dbReference>
<dbReference type="PANTHER" id="PTHR46696:SF1">
    <property type="entry name" value="CYTOCHROME P450 YJIB-RELATED"/>
    <property type="match status" value="1"/>
</dbReference>
<dbReference type="EMBL" id="LOCL01000030">
    <property type="protein sequence ID" value="KUF18609.1"/>
    <property type="molecule type" value="Genomic_DNA"/>
</dbReference>
<dbReference type="GO" id="GO:0016705">
    <property type="term" value="F:oxidoreductase activity, acting on paired donors, with incorporation or reduction of molecular oxygen"/>
    <property type="evidence" value="ECO:0007669"/>
    <property type="project" value="InterPro"/>
</dbReference>
<dbReference type="STRING" id="1765722.AT728_18715"/>
<dbReference type="CDD" id="cd11032">
    <property type="entry name" value="P450_EryK-like"/>
    <property type="match status" value="1"/>
</dbReference>
<dbReference type="GO" id="GO:0020037">
    <property type="term" value="F:heme binding"/>
    <property type="evidence" value="ECO:0007669"/>
    <property type="project" value="InterPro"/>
</dbReference>
<keyword evidence="6 7" id="KW-0503">Monooxygenase</keyword>
<dbReference type="GO" id="GO:0004497">
    <property type="term" value="F:monooxygenase activity"/>
    <property type="evidence" value="ECO:0007669"/>
    <property type="project" value="UniProtKB-KW"/>
</dbReference>
<proteinExistence type="inferred from homology"/>
<comment type="caution">
    <text evidence="9">The sequence shown here is derived from an EMBL/GenBank/DDBJ whole genome shotgun (WGS) entry which is preliminary data.</text>
</comment>
<feature type="region of interest" description="Disordered" evidence="8">
    <location>
        <begin position="377"/>
        <end position="402"/>
    </location>
</feature>
<accession>A0A0W7X777</accession>
<comment type="similarity">
    <text evidence="1 7">Belongs to the cytochrome P450 family.</text>
</comment>
<dbReference type="Gene3D" id="1.10.630.10">
    <property type="entry name" value="Cytochrome P450"/>
    <property type="match status" value="1"/>
</dbReference>
<dbReference type="InterPro" id="IPR017972">
    <property type="entry name" value="Cyt_P450_CS"/>
</dbReference>
<dbReference type="AlphaFoldDB" id="A0A0W7X777"/>
<evidence type="ECO:0000313" key="10">
    <source>
        <dbReference type="Proteomes" id="UP000054804"/>
    </source>
</evidence>